<dbReference type="EMBL" id="JAUSZV010000005">
    <property type="protein sequence ID" value="MDQ0905251.1"/>
    <property type="molecule type" value="Genomic_DNA"/>
</dbReference>
<reference evidence="1" key="1">
    <citation type="submission" date="2023-07" db="EMBL/GenBank/DDBJ databases">
        <title>Comparative genomics of wheat-associated soil bacteria to identify genetic determinants of phenazine resistance.</title>
        <authorList>
            <person name="Mouncey N."/>
        </authorList>
    </citation>
    <scope>NUCLEOTIDE SEQUENCE</scope>
    <source>
        <strain evidence="1">V4I22</strain>
    </source>
</reference>
<evidence type="ECO:0008006" key="3">
    <source>
        <dbReference type="Google" id="ProtNLM"/>
    </source>
</evidence>
<evidence type="ECO:0000313" key="1">
    <source>
        <dbReference type="EMBL" id="MDQ0905251.1"/>
    </source>
</evidence>
<dbReference type="Proteomes" id="UP001234216">
    <property type="component" value="Unassembled WGS sequence"/>
</dbReference>
<sequence length="261" mass="28261">MTHVTPQPPLSYDEFLARATADPGVAGLLLKGSRAHDGMTTEHSDHDVYVILAGGSSSGLAALDGHRSTDLDLVVTTVDGLRRLGGWERYALARARVLLDRLDGEIADIVAAKALLSEDEAFHAAAGPLDAYANSLYRSVKNARDGRPLAARLDAADSMGQLLELLFALDRRPRPYNKYLVWELERFPLPGWETDALLDAIGHIAATGAVGLQQQLFARVEEVARRAGHGPTLDAWGDDLRLMRPREPGSGTVSRGFSITF</sequence>
<proteinExistence type="predicted"/>
<organism evidence="1 2">
    <name type="scientific">Streptomyces canus</name>
    <dbReference type="NCBI Taxonomy" id="58343"/>
    <lineage>
        <taxon>Bacteria</taxon>
        <taxon>Bacillati</taxon>
        <taxon>Actinomycetota</taxon>
        <taxon>Actinomycetes</taxon>
        <taxon>Kitasatosporales</taxon>
        <taxon>Streptomycetaceae</taxon>
        <taxon>Streptomyces</taxon>
        <taxon>Streptomyces aurantiacus group</taxon>
    </lineage>
</organism>
<accession>A0AAW8F592</accession>
<dbReference type="AlphaFoldDB" id="A0AAW8F592"/>
<protein>
    <recommendedName>
        <fullName evidence="3">Polymerase nucleotidyl transferase domain-containing protein</fullName>
    </recommendedName>
</protein>
<evidence type="ECO:0000313" key="2">
    <source>
        <dbReference type="Proteomes" id="UP001234216"/>
    </source>
</evidence>
<gene>
    <name evidence="1" type="ORF">QFZ22_001236</name>
</gene>
<name>A0AAW8F592_9ACTN</name>
<comment type="caution">
    <text evidence="1">The sequence shown here is derived from an EMBL/GenBank/DDBJ whole genome shotgun (WGS) entry which is preliminary data.</text>
</comment>